<keyword evidence="4" id="KW-0862">Zinc</keyword>
<proteinExistence type="inferred from homology"/>
<feature type="domain" description="AAA+ ATPase" evidence="10">
    <location>
        <begin position="35"/>
        <end position="182"/>
    </location>
</feature>
<evidence type="ECO:0000259" key="10">
    <source>
        <dbReference type="SMART" id="SM00382"/>
    </source>
</evidence>
<feature type="compositionally biased region" description="Low complexity" evidence="9">
    <location>
        <begin position="570"/>
        <end position="583"/>
    </location>
</feature>
<dbReference type="InterPro" id="IPR050238">
    <property type="entry name" value="DNA_Rep/Repair_Clamp_Loader"/>
</dbReference>
<dbReference type="PRINTS" id="PR00300">
    <property type="entry name" value="CLPPROTEASEA"/>
</dbReference>
<dbReference type="PANTHER" id="PTHR11669:SF0">
    <property type="entry name" value="PROTEIN STICHEL-LIKE 2"/>
    <property type="match status" value="1"/>
</dbReference>
<dbReference type="Proteomes" id="UP000647587">
    <property type="component" value="Unassembled WGS sequence"/>
</dbReference>
<feature type="compositionally biased region" description="Pro residues" evidence="9">
    <location>
        <begin position="696"/>
        <end position="705"/>
    </location>
</feature>
<comment type="catalytic activity">
    <reaction evidence="7 8">
        <text>DNA(n) + a 2'-deoxyribonucleoside 5'-triphosphate = DNA(n+1) + diphosphate</text>
        <dbReference type="Rhea" id="RHEA:22508"/>
        <dbReference type="Rhea" id="RHEA-COMP:17339"/>
        <dbReference type="Rhea" id="RHEA-COMP:17340"/>
        <dbReference type="ChEBI" id="CHEBI:33019"/>
        <dbReference type="ChEBI" id="CHEBI:61560"/>
        <dbReference type="ChEBI" id="CHEBI:173112"/>
        <dbReference type="EC" id="2.7.7.7"/>
    </reaction>
</comment>
<dbReference type="InterPro" id="IPR001270">
    <property type="entry name" value="ClpA/B"/>
</dbReference>
<sequence>MSAIYQRARPIRWDEVVGQEHVKDVLRAALEQGRVGHAYLFSGPRGVGKTTTARLIAMTANCTGPLPRPCGDCESCLSVRAGSHPDVLEIDAASNNSVDDVRDLREKVSLAAMRGGKKIYILDEAHMMSRAAFNALLKTLEEPPSHVIFILATTEPEKIIPTILSRCQHYRFRRLTAEEIAGKLTGLAAKEGVRAEPDALQLIGRLADGAMRDGESLLERMLAAGTAVTRVGVEEALGLPPGERVRGIAGALVLGDAGSALQGAAQLYRDGFAARTVVEGLVSAVGTALHAELGLSGERLEGADVPRLLRLQAALDEQEARFVRSADQQSLELALTHALLAADGGAGSTAASSNAPAASIPADLAQRLNRLEKEVSSLRAGGASGVQAPAAPVADFDPGARRGPAPVREVAAQALGQVAPAAAPAAVQGSWVDVVRQASMQLKAFLKPARMHAEPGYVSLSYDDKNAFHAKQIAGKFDDVAKLVLKVFGPVTFELIAPEGSRKLSLGGAASHVGPAEAPAAPVQSPSLPTPGGATRTEPAAATPEIAPFDPAPRRTSSRGPAFEPVEAGPQASAQRPASRPAAVATLDAPPPRPQVVERSQTEQRVPPASPDDVARSPLPVHSPAPWDTGHVADGPQAPADAQGGDQLPAGGQSRDLYVVEPITEEPDWGQIGGQFAGEVPPDLGDSPFTEYVPQRPRPAAPPAPAAAEPSAPATAGRPADIRAHPMYEDIKSRFNGRVREIGKNRNVPAVTPESDVDDEDAEV</sequence>
<comment type="similarity">
    <text evidence="1 8">Belongs to the DnaX/STICHEL family.</text>
</comment>
<evidence type="ECO:0000256" key="1">
    <source>
        <dbReference type="ARBA" id="ARBA00006360"/>
    </source>
</evidence>
<evidence type="ECO:0000313" key="12">
    <source>
        <dbReference type="Proteomes" id="UP000647587"/>
    </source>
</evidence>
<organism evidence="11 12">
    <name type="scientific">Deinococcus malanensis</name>
    <dbReference type="NCBI Taxonomy" id="1706855"/>
    <lineage>
        <taxon>Bacteria</taxon>
        <taxon>Thermotogati</taxon>
        <taxon>Deinococcota</taxon>
        <taxon>Deinococci</taxon>
        <taxon>Deinococcales</taxon>
        <taxon>Deinococcaceae</taxon>
        <taxon>Deinococcus</taxon>
    </lineage>
</organism>
<evidence type="ECO:0000256" key="6">
    <source>
        <dbReference type="ARBA" id="ARBA00022932"/>
    </source>
</evidence>
<keyword evidence="6 8" id="KW-0239">DNA-directed DNA polymerase</keyword>
<comment type="function">
    <text evidence="8">DNA polymerase III is a complex, multichain enzyme responsible for most of the replicative synthesis in bacteria. This DNA polymerase also exhibits 3' to 5' exonuclease activity.</text>
</comment>
<dbReference type="SUPFAM" id="SSF52540">
    <property type="entry name" value="P-loop containing nucleoside triphosphate hydrolases"/>
    <property type="match status" value="1"/>
</dbReference>
<feature type="compositionally biased region" description="Low complexity" evidence="9">
    <location>
        <begin position="706"/>
        <end position="716"/>
    </location>
</feature>
<evidence type="ECO:0000313" key="11">
    <source>
        <dbReference type="EMBL" id="GGK29559.1"/>
    </source>
</evidence>
<dbReference type="Pfam" id="PF13177">
    <property type="entry name" value="DNA_pol3_delta2"/>
    <property type="match status" value="1"/>
</dbReference>
<dbReference type="InterPro" id="IPR045085">
    <property type="entry name" value="HLD_clamp_pol_III_gamma_tau"/>
</dbReference>
<feature type="region of interest" description="Disordered" evidence="9">
    <location>
        <begin position="506"/>
        <end position="724"/>
    </location>
</feature>
<feature type="compositionally biased region" description="Acidic residues" evidence="9">
    <location>
        <begin position="755"/>
        <end position="764"/>
    </location>
</feature>
<dbReference type="InterPro" id="IPR012763">
    <property type="entry name" value="DNA_pol_III_sug/sutau_N"/>
</dbReference>
<dbReference type="RefSeq" id="WP_189008844.1">
    <property type="nucleotide sequence ID" value="NZ_BMPP01000009.1"/>
</dbReference>
<feature type="compositionally biased region" description="Low complexity" evidence="9">
    <location>
        <begin position="530"/>
        <end position="548"/>
    </location>
</feature>
<evidence type="ECO:0000256" key="2">
    <source>
        <dbReference type="ARBA" id="ARBA00022723"/>
    </source>
</evidence>
<keyword evidence="12" id="KW-1185">Reference proteome</keyword>
<keyword evidence="5 8" id="KW-0067">ATP-binding</keyword>
<comment type="subunit">
    <text evidence="8">DNA polymerase III contains a core (composed of alpha, epsilon and theta chains) that associates with a tau subunit. This core dimerizes to form the POLIII' complex. PolIII' associates with the gamma complex (composed of gamma, delta, delta', psi and chi chains) and with the beta chain to form the complete DNA polymerase III complex.</text>
</comment>
<dbReference type="Pfam" id="PF20964">
    <property type="entry name" value="DnaX_C"/>
    <property type="match status" value="1"/>
</dbReference>
<name>A0ABQ2F099_9DEIO</name>
<dbReference type="Pfam" id="PF22608">
    <property type="entry name" value="DNAX_ATPase_lid"/>
    <property type="match status" value="1"/>
</dbReference>
<keyword evidence="8" id="KW-0808">Transferase</keyword>
<dbReference type="EC" id="2.7.7.7" evidence="8"/>
<reference evidence="12" key="1">
    <citation type="journal article" date="2019" name="Int. J. Syst. Evol. Microbiol.">
        <title>The Global Catalogue of Microorganisms (GCM) 10K type strain sequencing project: providing services to taxonomists for standard genome sequencing and annotation.</title>
        <authorList>
            <consortium name="The Broad Institute Genomics Platform"/>
            <consortium name="The Broad Institute Genome Sequencing Center for Infectious Disease"/>
            <person name="Wu L."/>
            <person name="Ma J."/>
        </authorList>
    </citation>
    <scope>NUCLEOTIDE SEQUENCE [LARGE SCALE GENOMIC DNA]</scope>
    <source>
        <strain evidence="12">JCM 30331</strain>
    </source>
</reference>
<dbReference type="EMBL" id="BMPP01000009">
    <property type="protein sequence ID" value="GGK29559.1"/>
    <property type="molecule type" value="Genomic_DNA"/>
</dbReference>
<dbReference type="NCBIfam" id="NF011524">
    <property type="entry name" value="PRK14963.1"/>
    <property type="match status" value="1"/>
</dbReference>
<keyword evidence="8" id="KW-0235">DNA replication</keyword>
<dbReference type="InterPro" id="IPR048448">
    <property type="entry name" value="DnaX-like_C"/>
</dbReference>
<dbReference type="InterPro" id="IPR003593">
    <property type="entry name" value="AAA+_ATPase"/>
</dbReference>
<accession>A0ABQ2F099</accession>
<gene>
    <name evidence="8" type="primary">dnaX</name>
    <name evidence="11" type="ORF">GCM10008955_24210</name>
</gene>
<evidence type="ECO:0000256" key="3">
    <source>
        <dbReference type="ARBA" id="ARBA00022741"/>
    </source>
</evidence>
<dbReference type="SMART" id="SM00382">
    <property type="entry name" value="AAA"/>
    <property type="match status" value="1"/>
</dbReference>
<dbReference type="CDD" id="cd18137">
    <property type="entry name" value="HLD_clamp_pol_III_gamma_tau"/>
    <property type="match status" value="1"/>
</dbReference>
<feature type="region of interest" description="Disordered" evidence="9">
    <location>
        <begin position="743"/>
        <end position="764"/>
    </location>
</feature>
<evidence type="ECO:0000256" key="5">
    <source>
        <dbReference type="ARBA" id="ARBA00022840"/>
    </source>
</evidence>
<dbReference type="PANTHER" id="PTHR11669">
    <property type="entry name" value="REPLICATION FACTOR C / DNA POLYMERASE III GAMMA-TAU SUBUNIT"/>
    <property type="match status" value="1"/>
</dbReference>
<evidence type="ECO:0000256" key="7">
    <source>
        <dbReference type="ARBA" id="ARBA00049244"/>
    </source>
</evidence>
<dbReference type="Gene3D" id="1.10.8.60">
    <property type="match status" value="1"/>
</dbReference>
<evidence type="ECO:0000256" key="8">
    <source>
        <dbReference type="RuleBase" id="RU364063"/>
    </source>
</evidence>
<protein>
    <recommendedName>
        <fullName evidence="8">DNA polymerase III subunit gamma/tau</fullName>
        <ecNumber evidence="8">2.7.7.7</ecNumber>
    </recommendedName>
</protein>
<comment type="caution">
    <text evidence="11">The sequence shown here is derived from an EMBL/GenBank/DDBJ whole genome shotgun (WGS) entry which is preliminary data.</text>
</comment>
<dbReference type="Gene3D" id="3.40.50.300">
    <property type="entry name" value="P-loop containing nucleotide triphosphate hydrolases"/>
    <property type="match status" value="1"/>
</dbReference>
<dbReference type="NCBIfam" id="TIGR02397">
    <property type="entry name" value="dnaX_nterm"/>
    <property type="match status" value="1"/>
</dbReference>
<evidence type="ECO:0000256" key="4">
    <source>
        <dbReference type="ARBA" id="ARBA00022833"/>
    </source>
</evidence>
<keyword evidence="8" id="KW-0548">Nucleotidyltransferase</keyword>
<keyword evidence="2" id="KW-0479">Metal-binding</keyword>
<keyword evidence="3 8" id="KW-0547">Nucleotide-binding</keyword>
<dbReference type="CDD" id="cd00009">
    <property type="entry name" value="AAA"/>
    <property type="match status" value="1"/>
</dbReference>
<dbReference type="InterPro" id="IPR027417">
    <property type="entry name" value="P-loop_NTPase"/>
</dbReference>
<evidence type="ECO:0000256" key="9">
    <source>
        <dbReference type="SAM" id="MobiDB-lite"/>
    </source>
</evidence>